<dbReference type="EMBL" id="QDEB01018656">
    <property type="protein sequence ID" value="RZC41295.1"/>
    <property type="molecule type" value="Genomic_DNA"/>
</dbReference>
<dbReference type="Proteomes" id="UP000292052">
    <property type="component" value="Unassembled WGS sequence"/>
</dbReference>
<proteinExistence type="predicted"/>
<evidence type="ECO:0000313" key="2">
    <source>
        <dbReference type="Proteomes" id="UP000292052"/>
    </source>
</evidence>
<accession>A0A482W8K0</accession>
<name>A0A482W8K0_ASBVE</name>
<feature type="non-terminal residue" evidence="1">
    <location>
        <position position="1"/>
    </location>
</feature>
<keyword evidence="2" id="KW-1185">Reference proteome</keyword>
<sequence length="130" mass="14668">GNVDLDQDVLEAPQGMKIELLRRSALKDRFSTSGAIGNDSLAVNGRRVYMSTIYRRIKSFVNICAYLSLRVIELQDLSNVWRDTTGPMNGIKLSSVTNLDLPPIEHIRNIVNVKINNLQHPPNNLVELQR</sequence>
<gene>
    <name evidence="1" type="ORF">BDFB_004637</name>
</gene>
<dbReference type="AlphaFoldDB" id="A0A482W8K0"/>
<protein>
    <submittedName>
        <fullName evidence="1">Uncharacterized protein</fullName>
    </submittedName>
</protein>
<comment type="caution">
    <text evidence="1">The sequence shown here is derived from an EMBL/GenBank/DDBJ whole genome shotgun (WGS) entry which is preliminary data.</text>
</comment>
<evidence type="ECO:0000313" key="1">
    <source>
        <dbReference type="EMBL" id="RZC41295.1"/>
    </source>
</evidence>
<organism evidence="1 2">
    <name type="scientific">Asbolus verrucosus</name>
    <name type="common">Desert ironclad beetle</name>
    <dbReference type="NCBI Taxonomy" id="1661398"/>
    <lineage>
        <taxon>Eukaryota</taxon>
        <taxon>Metazoa</taxon>
        <taxon>Ecdysozoa</taxon>
        <taxon>Arthropoda</taxon>
        <taxon>Hexapoda</taxon>
        <taxon>Insecta</taxon>
        <taxon>Pterygota</taxon>
        <taxon>Neoptera</taxon>
        <taxon>Endopterygota</taxon>
        <taxon>Coleoptera</taxon>
        <taxon>Polyphaga</taxon>
        <taxon>Cucujiformia</taxon>
        <taxon>Tenebrionidae</taxon>
        <taxon>Pimeliinae</taxon>
        <taxon>Asbolus</taxon>
    </lineage>
</organism>
<reference evidence="1 2" key="1">
    <citation type="submission" date="2017-03" db="EMBL/GenBank/DDBJ databases">
        <title>Genome of the blue death feigning beetle - Asbolus verrucosus.</title>
        <authorList>
            <person name="Rider S.D."/>
        </authorList>
    </citation>
    <scope>NUCLEOTIDE SEQUENCE [LARGE SCALE GENOMIC DNA]</scope>
    <source>
        <strain evidence="1">Butters</strain>
        <tissue evidence="1">Head and leg muscle</tissue>
    </source>
</reference>